<dbReference type="InterPro" id="IPR027417">
    <property type="entry name" value="P-loop_NTPase"/>
</dbReference>
<feature type="compositionally biased region" description="Low complexity" evidence="4">
    <location>
        <begin position="396"/>
        <end position="407"/>
    </location>
</feature>
<keyword evidence="7" id="KW-1185">Reference proteome</keyword>
<feature type="region of interest" description="Disordered" evidence="4">
    <location>
        <begin position="93"/>
        <end position="228"/>
    </location>
</feature>
<dbReference type="Pfam" id="PF00004">
    <property type="entry name" value="AAA"/>
    <property type="match status" value="1"/>
</dbReference>
<dbReference type="InterPro" id="IPR003593">
    <property type="entry name" value="AAA+_ATPase"/>
</dbReference>
<feature type="domain" description="AAA+ ATPase" evidence="5">
    <location>
        <begin position="544"/>
        <end position="695"/>
    </location>
</feature>
<dbReference type="STRING" id="1448308.A0A2T2NBU0"/>
<feature type="compositionally biased region" description="Polar residues" evidence="4">
    <location>
        <begin position="298"/>
        <end position="310"/>
    </location>
</feature>
<dbReference type="InterPro" id="IPR003960">
    <property type="entry name" value="ATPase_AAA_CS"/>
</dbReference>
<feature type="compositionally biased region" description="Acidic residues" evidence="4">
    <location>
        <begin position="461"/>
        <end position="474"/>
    </location>
</feature>
<keyword evidence="2" id="KW-0547">Nucleotide-binding</keyword>
<keyword evidence="3" id="KW-0067">ATP-binding</keyword>
<evidence type="ECO:0000256" key="4">
    <source>
        <dbReference type="SAM" id="MobiDB-lite"/>
    </source>
</evidence>
<dbReference type="EMBL" id="KZ678141">
    <property type="protein sequence ID" value="PSN62912.1"/>
    <property type="molecule type" value="Genomic_DNA"/>
</dbReference>
<evidence type="ECO:0000313" key="7">
    <source>
        <dbReference type="Proteomes" id="UP000240883"/>
    </source>
</evidence>
<evidence type="ECO:0000256" key="1">
    <source>
        <dbReference type="ARBA" id="ARBA00006914"/>
    </source>
</evidence>
<name>A0A2T2NBU0_CORCC</name>
<accession>A0A2T2NBU0</accession>
<proteinExistence type="inferred from homology"/>
<dbReference type="InterPro" id="IPR015415">
    <property type="entry name" value="Spast_Vps4_C"/>
</dbReference>
<feature type="region of interest" description="Disordered" evidence="4">
    <location>
        <begin position="50"/>
        <end position="69"/>
    </location>
</feature>
<dbReference type="Pfam" id="PF09336">
    <property type="entry name" value="Vps4_C"/>
    <property type="match status" value="1"/>
</dbReference>
<feature type="compositionally biased region" description="Polar residues" evidence="4">
    <location>
        <begin position="98"/>
        <end position="107"/>
    </location>
</feature>
<dbReference type="PANTHER" id="PTHR23074">
    <property type="entry name" value="AAA DOMAIN-CONTAINING"/>
    <property type="match status" value="1"/>
</dbReference>
<dbReference type="SMART" id="SM00382">
    <property type="entry name" value="AAA"/>
    <property type="match status" value="1"/>
</dbReference>
<dbReference type="AlphaFoldDB" id="A0A2T2NBU0"/>
<dbReference type="OrthoDB" id="10251136at2759"/>
<evidence type="ECO:0000256" key="2">
    <source>
        <dbReference type="ARBA" id="ARBA00022741"/>
    </source>
</evidence>
<feature type="compositionally biased region" description="Polar residues" evidence="4">
    <location>
        <begin position="160"/>
        <end position="179"/>
    </location>
</feature>
<feature type="region of interest" description="Disordered" evidence="4">
    <location>
        <begin position="376"/>
        <end position="474"/>
    </location>
</feature>
<feature type="compositionally biased region" description="Polar residues" evidence="4">
    <location>
        <begin position="273"/>
        <end position="290"/>
    </location>
</feature>
<dbReference type="InterPro" id="IPR050304">
    <property type="entry name" value="MT-severing_AAA_ATPase"/>
</dbReference>
<feature type="compositionally biased region" description="Basic residues" evidence="4">
    <location>
        <begin position="438"/>
        <end position="447"/>
    </location>
</feature>
<dbReference type="Gene3D" id="1.10.8.60">
    <property type="match status" value="1"/>
</dbReference>
<feature type="compositionally biased region" description="Low complexity" evidence="4">
    <location>
        <begin position="50"/>
        <end position="60"/>
    </location>
</feature>
<dbReference type="SUPFAM" id="SSF52540">
    <property type="entry name" value="P-loop containing nucleoside triphosphate hydrolases"/>
    <property type="match status" value="1"/>
</dbReference>
<dbReference type="GO" id="GO:0005524">
    <property type="term" value="F:ATP binding"/>
    <property type="evidence" value="ECO:0007669"/>
    <property type="project" value="UniProtKB-KW"/>
</dbReference>
<evidence type="ECO:0000313" key="6">
    <source>
        <dbReference type="EMBL" id="PSN62912.1"/>
    </source>
</evidence>
<dbReference type="GO" id="GO:0016887">
    <property type="term" value="F:ATP hydrolysis activity"/>
    <property type="evidence" value="ECO:0007669"/>
    <property type="project" value="InterPro"/>
</dbReference>
<evidence type="ECO:0000256" key="3">
    <source>
        <dbReference type="ARBA" id="ARBA00022840"/>
    </source>
</evidence>
<dbReference type="PANTHER" id="PTHR23074:SF17">
    <property type="entry name" value="FIDGETIN-LIKE PROTEIN 1"/>
    <property type="match status" value="1"/>
</dbReference>
<feature type="region of interest" description="Disordered" evidence="4">
    <location>
        <begin position="259"/>
        <end position="314"/>
    </location>
</feature>
<dbReference type="Gene3D" id="3.40.50.300">
    <property type="entry name" value="P-loop containing nucleotide triphosphate hydrolases"/>
    <property type="match status" value="1"/>
</dbReference>
<organism evidence="6 7">
    <name type="scientific">Corynespora cassiicola Philippines</name>
    <dbReference type="NCBI Taxonomy" id="1448308"/>
    <lineage>
        <taxon>Eukaryota</taxon>
        <taxon>Fungi</taxon>
        <taxon>Dikarya</taxon>
        <taxon>Ascomycota</taxon>
        <taxon>Pezizomycotina</taxon>
        <taxon>Dothideomycetes</taxon>
        <taxon>Pleosporomycetidae</taxon>
        <taxon>Pleosporales</taxon>
        <taxon>Corynesporascaceae</taxon>
        <taxon>Corynespora</taxon>
    </lineage>
</organism>
<dbReference type="FunFam" id="3.40.50.300:FF:000093">
    <property type="entry name" value="Fidgetin-like 1"/>
    <property type="match status" value="1"/>
</dbReference>
<gene>
    <name evidence="6" type="ORF">BS50DRAFT_577800</name>
</gene>
<reference evidence="6 7" key="1">
    <citation type="journal article" date="2018" name="Front. Microbiol.">
        <title>Genome-Wide Analysis of Corynespora cassiicola Leaf Fall Disease Putative Effectors.</title>
        <authorList>
            <person name="Lopez D."/>
            <person name="Ribeiro S."/>
            <person name="Label P."/>
            <person name="Fumanal B."/>
            <person name="Venisse J.S."/>
            <person name="Kohler A."/>
            <person name="de Oliveira R.R."/>
            <person name="Labutti K."/>
            <person name="Lipzen A."/>
            <person name="Lail K."/>
            <person name="Bauer D."/>
            <person name="Ohm R.A."/>
            <person name="Barry K.W."/>
            <person name="Spatafora J."/>
            <person name="Grigoriev I.V."/>
            <person name="Martin F.M."/>
            <person name="Pujade-Renaud V."/>
        </authorList>
    </citation>
    <scope>NUCLEOTIDE SEQUENCE [LARGE SCALE GENOMIC DNA]</scope>
    <source>
        <strain evidence="6 7">Philippines</strain>
    </source>
</reference>
<feature type="compositionally biased region" description="Basic and acidic residues" evidence="4">
    <location>
        <begin position="416"/>
        <end position="435"/>
    </location>
</feature>
<dbReference type="InterPro" id="IPR003959">
    <property type="entry name" value="ATPase_AAA_core"/>
</dbReference>
<protein>
    <submittedName>
        <fullName evidence="6">AAA-domain-containing protein</fullName>
    </submittedName>
</protein>
<evidence type="ECO:0000259" key="5">
    <source>
        <dbReference type="SMART" id="SM00382"/>
    </source>
</evidence>
<feature type="compositionally biased region" description="Basic and acidic residues" evidence="4">
    <location>
        <begin position="185"/>
        <end position="198"/>
    </location>
</feature>
<dbReference type="Proteomes" id="UP000240883">
    <property type="component" value="Unassembled WGS sequence"/>
</dbReference>
<sequence length="822" mass="89838">MRASSTQKTYDEAFLACSTAVYFESKNNEPEALRSWRSALDHIYYHNAHRAPSASTSRPASETEKALQESLHQLELQCKERVDLLEALKRSREEANENVASPSSTPDPNAHLPPSRPVASPEASASTWLGGGTVPPVDYTHLSRPPLPYRPSLPSRKSSGSDTGRANINPQAVTASSLAPSPVGRARDSRTPSPEKKGRMLRTLRPGKDGKPAAPRLPTTMRSRPPEAAKAATQAWGFKVGSGASTSKLSKAPTIVPTHSSFDRPAPALDTDNPYTQPPASEAYTPQSSLHVRPREASCSTTYPAPSPVNSGDVDSYTRAQLLRKEVTSPTHSGRTLEIGRMASNQANSSGMLAYRNEYPMTTTDARFLAASAAARSYSDLESGKSTTRPSDARKTSTTSQQSSLSSNKISRHRKEPHETVALENDDVSRNEHATRPAPRRRGKAKKGTAQMDQPPSSTSEVEDSCGSEDDSDEWKERVNGILKNLPRGVDKSAAQQILNEIVIQGDEVRWDDVAGLEVAKSALKETVVYPFLRPDLFMGLREPARGMLLFGPPGTGKTMLARAVATESRSTFFAISASSLTSKFLGESEKLVRALFALAKLFAPSIIFVDEIDSLLSSRSGSGEHEATRRIKTEFLIQWSDLAKAAAGREQGDKEKERGDATRVLVLAATNLPWAIDEAARRRFVRRQYIPLPEDHVRKTQVKTLLSHQKHELNDLDLDRLVQLTEGTYHAHPAGVIANFTTTDNTVTGFSGSDITALAKDAAMGPLRSLGERLLHMTMDEIRPIRFEDFQASLQTIRPSVSKQGLKEYEAWAKEFGERGG</sequence>
<comment type="similarity">
    <text evidence="1">Belongs to the AAA ATPase family.</text>
</comment>
<dbReference type="PROSITE" id="PS00674">
    <property type="entry name" value="AAA"/>
    <property type="match status" value="1"/>
</dbReference>